<evidence type="ECO:0000313" key="3">
    <source>
        <dbReference type="Proteomes" id="UP000647017"/>
    </source>
</evidence>
<feature type="transmembrane region" description="Helical" evidence="1">
    <location>
        <begin position="75"/>
        <end position="97"/>
    </location>
</feature>
<evidence type="ECO:0000256" key="1">
    <source>
        <dbReference type="SAM" id="Phobius"/>
    </source>
</evidence>
<sequence>MNDTTHWAGYVAGGSASGLAIAHLTVYTVGFFTQADATWPQYLIGGVIVSAVAAGLAVAAFVLARADGRHRPRRLLVAVAWFACVLFTMQAALLVAAADPRLFAPDRPGTYSLLAGPAFGLLAWNRRAARPKR</sequence>
<dbReference type="EMBL" id="BOOZ01000040">
    <property type="protein sequence ID" value="GIJ11969.1"/>
    <property type="molecule type" value="Genomic_DNA"/>
</dbReference>
<accession>A0ABQ4I252</accession>
<evidence type="ECO:0000313" key="2">
    <source>
        <dbReference type="EMBL" id="GIJ11969.1"/>
    </source>
</evidence>
<gene>
    <name evidence="2" type="ORF">Van01_51830</name>
</gene>
<reference evidence="2 3" key="1">
    <citation type="submission" date="2021-01" db="EMBL/GenBank/DDBJ databases">
        <title>Whole genome shotgun sequence of Verrucosispora andamanensis NBRC 109075.</title>
        <authorList>
            <person name="Komaki H."/>
            <person name="Tamura T."/>
        </authorList>
    </citation>
    <scope>NUCLEOTIDE SEQUENCE [LARGE SCALE GENOMIC DNA]</scope>
    <source>
        <strain evidence="2 3">NBRC 109075</strain>
    </source>
</reference>
<evidence type="ECO:0008006" key="4">
    <source>
        <dbReference type="Google" id="ProtNLM"/>
    </source>
</evidence>
<comment type="caution">
    <text evidence="2">The sequence shown here is derived from an EMBL/GenBank/DDBJ whole genome shotgun (WGS) entry which is preliminary data.</text>
</comment>
<keyword evidence="3" id="KW-1185">Reference proteome</keyword>
<proteinExistence type="predicted"/>
<dbReference type="Proteomes" id="UP000647017">
    <property type="component" value="Unassembled WGS sequence"/>
</dbReference>
<organism evidence="2 3">
    <name type="scientific">Micromonospora andamanensis</name>
    <dbReference type="NCBI Taxonomy" id="1287068"/>
    <lineage>
        <taxon>Bacteria</taxon>
        <taxon>Bacillati</taxon>
        <taxon>Actinomycetota</taxon>
        <taxon>Actinomycetes</taxon>
        <taxon>Micromonosporales</taxon>
        <taxon>Micromonosporaceae</taxon>
        <taxon>Micromonospora</taxon>
    </lineage>
</organism>
<keyword evidence="1" id="KW-0472">Membrane</keyword>
<protein>
    <recommendedName>
        <fullName evidence="4">Integral membrane protein</fullName>
    </recommendedName>
</protein>
<dbReference type="RefSeq" id="WP_204012834.1">
    <property type="nucleotide sequence ID" value="NZ_BOOZ01000040.1"/>
</dbReference>
<keyword evidence="1" id="KW-1133">Transmembrane helix</keyword>
<feature type="transmembrane region" description="Helical" evidence="1">
    <location>
        <begin position="42"/>
        <end position="63"/>
    </location>
</feature>
<keyword evidence="1" id="KW-0812">Transmembrane</keyword>
<feature type="transmembrane region" description="Helical" evidence="1">
    <location>
        <begin position="7"/>
        <end position="30"/>
    </location>
</feature>
<feature type="transmembrane region" description="Helical" evidence="1">
    <location>
        <begin position="109"/>
        <end position="125"/>
    </location>
</feature>
<name>A0ABQ4I252_9ACTN</name>